<dbReference type="EC" id="3.2.1.-" evidence="2"/>
<dbReference type="InterPro" id="IPR015943">
    <property type="entry name" value="WD40/YVTN_repeat-like_dom_sf"/>
</dbReference>
<accession>A0ABU7RXV2</accession>
<dbReference type="GO" id="GO:0016798">
    <property type="term" value="F:hydrolase activity, acting on glycosyl bonds"/>
    <property type="evidence" value="ECO:0007669"/>
    <property type="project" value="UniProtKB-KW"/>
</dbReference>
<keyword evidence="3" id="KW-1185">Reference proteome</keyword>
<comment type="caution">
    <text evidence="2">The sequence shown here is derived from an EMBL/GenBank/DDBJ whole genome shotgun (WGS) entry which is preliminary data.</text>
</comment>
<name>A0ABU7RXV2_9ACTN</name>
<reference evidence="2 3" key="1">
    <citation type="submission" date="2024-01" db="EMBL/GenBank/DDBJ databases">
        <title>Genome insights into Plantactinospora sonchi sp. nov.</title>
        <authorList>
            <person name="Wang L."/>
        </authorList>
    </citation>
    <scope>NUCLEOTIDE SEQUENCE [LARGE SCALE GENOMIC DNA]</scope>
    <source>
        <strain evidence="2 3">NEAU-QY2</strain>
    </source>
</reference>
<keyword evidence="2" id="KW-0378">Hydrolase</keyword>
<keyword evidence="2" id="KW-0326">Glycosidase</keyword>
<evidence type="ECO:0000313" key="3">
    <source>
        <dbReference type="Proteomes" id="UP001332243"/>
    </source>
</evidence>
<gene>
    <name evidence="2" type="ORF">V1633_23010</name>
</gene>
<dbReference type="EMBL" id="JAZGQK010000020">
    <property type="protein sequence ID" value="MEE6261357.1"/>
    <property type="molecule type" value="Genomic_DNA"/>
</dbReference>
<feature type="region of interest" description="Disordered" evidence="1">
    <location>
        <begin position="78"/>
        <end position="97"/>
    </location>
</feature>
<protein>
    <submittedName>
        <fullName evidence="2">Sialidase family protein</fullName>
        <ecNumber evidence="2">3.2.1.-</ecNumber>
    </submittedName>
</protein>
<evidence type="ECO:0000313" key="2">
    <source>
        <dbReference type="EMBL" id="MEE6261357.1"/>
    </source>
</evidence>
<sequence length="437" mass="46859">MPTLDFTDLERAARDAYKPQFAELERRARHRRRRTRVAGATLLAAAVTVGSGTALNGLSRDDGTSYGTALSGVRLDATPEFIPTPDPSGSPDAGTPSRQIGGVMVAGDLDHLYVRYRDCQGQTCQIRVAATADQGGTWRTWPLPVPPDSMVDLRTAGPQTLVAWVQDPFGDGDLPRQYWLSSLDGGQTWREVPVREVPALPPDARPLMADPALNLFTVLAVDPTTGEVLRLAEPVRMGAPELFDGGPVGGGLWVTGYADRTVGQVHEPDGSISFSKVTYLDPTVEVSRDGGRTWRRTVLPEEVRAEGSNEFALAVHGDTAYVVLRDDGELRIFRSTDQGRSWRRAAGTARVGERIIEAGVRPDGVLLIQAGVLAGEDPVMYASADGGETLRPVRLGPGASAVAVPGGYVQAEYQDRTGAWLSTDGTTWSYVPAPTTS</sequence>
<dbReference type="Proteomes" id="UP001332243">
    <property type="component" value="Unassembled WGS sequence"/>
</dbReference>
<organism evidence="2 3">
    <name type="scientific">Plantactinospora sonchi</name>
    <dbReference type="NCBI Taxonomy" id="1544735"/>
    <lineage>
        <taxon>Bacteria</taxon>
        <taxon>Bacillati</taxon>
        <taxon>Actinomycetota</taxon>
        <taxon>Actinomycetes</taxon>
        <taxon>Micromonosporales</taxon>
        <taxon>Micromonosporaceae</taxon>
        <taxon>Plantactinospora</taxon>
    </lineage>
</organism>
<dbReference type="Gene3D" id="2.130.10.10">
    <property type="entry name" value="YVTN repeat-like/Quinoprotein amine dehydrogenase"/>
    <property type="match status" value="1"/>
</dbReference>
<proteinExistence type="predicted"/>
<dbReference type="SUPFAM" id="SSF110296">
    <property type="entry name" value="Oligoxyloglucan reducing end-specific cellobiohydrolase"/>
    <property type="match status" value="1"/>
</dbReference>
<dbReference type="CDD" id="cd15482">
    <property type="entry name" value="Sialidase_non-viral"/>
    <property type="match status" value="1"/>
</dbReference>
<evidence type="ECO:0000256" key="1">
    <source>
        <dbReference type="SAM" id="MobiDB-lite"/>
    </source>
</evidence>
<dbReference type="RefSeq" id="WP_331216468.1">
    <property type="nucleotide sequence ID" value="NZ_JAZGQK010000020.1"/>
</dbReference>